<proteinExistence type="predicted"/>
<organism evidence="1 2">
    <name type="scientific">Vitrella brassicaformis (strain CCMP3155)</name>
    <dbReference type="NCBI Taxonomy" id="1169540"/>
    <lineage>
        <taxon>Eukaryota</taxon>
        <taxon>Sar</taxon>
        <taxon>Alveolata</taxon>
        <taxon>Colpodellida</taxon>
        <taxon>Vitrellaceae</taxon>
        <taxon>Vitrella</taxon>
    </lineage>
</organism>
<dbReference type="VEuPathDB" id="CryptoDB:Vbra_2765"/>
<accession>A0A0G4EMJ7</accession>
<reference evidence="1 2" key="1">
    <citation type="submission" date="2014-11" db="EMBL/GenBank/DDBJ databases">
        <authorList>
            <person name="Zhu J."/>
            <person name="Qi W."/>
            <person name="Song R."/>
        </authorList>
    </citation>
    <scope>NUCLEOTIDE SEQUENCE [LARGE SCALE GENOMIC DNA]</scope>
</reference>
<evidence type="ECO:0000313" key="2">
    <source>
        <dbReference type="Proteomes" id="UP000041254"/>
    </source>
</evidence>
<name>A0A0G4EMJ7_VITBC</name>
<keyword evidence="2" id="KW-1185">Reference proteome</keyword>
<dbReference type="AlphaFoldDB" id="A0A0G4EMJ7"/>
<dbReference type="EMBL" id="CDMY01000275">
    <property type="protein sequence ID" value="CEL98670.1"/>
    <property type="molecule type" value="Genomic_DNA"/>
</dbReference>
<dbReference type="PhylomeDB" id="A0A0G4EMJ7"/>
<sequence length="272" mass="31978">MSGRTEWVRLYYDEHLTSSKIRRVKDLVDETILLPHEAMRGKIRELREVMTKVVMCQKWRTDLFYRWFRSCLGPFMEKALTLEIHLIQRLDKRGSRPLGQKEGEIAEELFETYKECMELIDEVYDCHRWFKETKQMSKNPTRRLDALIRDVGGAVDNLTKRLEEHLARVEEVIPAMTRRKFGYRNGYEKAVEEYVQGIKLADAAVLLPSLLEAADKWMTDEGKKKGALGKITQCTAWLNTNFWQNNYSHRNKTMLDDLRGDVPPACFRYGCC</sequence>
<evidence type="ECO:0000313" key="1">
    <source>
        <dbReference type="EMBL" id="CEL98670.1"/>
    </source>
</evidence>
<gene>
    <name evidence="1" type="ORF">Vbra_2765</name>
</gene>
<dbReference type="Proteomes" id="UP000041254">
    <property type="component" value="Unassembled WGS sequence"/>
</dbReference>
<dbReference type="InParanoid" id="A0A0G4EMJ7"/>
<protein>
    <submittedName>
        <fullName evidence="1">Uncharacterized protein</fullName>
    </submittedName>
</protein>